<dbReference type="Gene3D" id="1.10.10.10">
    <property type="entry name" value="Winged helix-like DNA-binding domain superfamily/Winged helix DNA-binding domain"/>
    <property type="match status" value="1"/>
</dbReference>
<dbReference type="Pfam" id="PF03466">
    <property type="entry name" value="LysR_substrate"/>
    <property type="match status" value="1"/>
</dbReference>
<dbReference type="GO" id="GO:0006351">
    <property type="term" value="P:DNA-templated transcription"/>
    <property type="evidence" value="ECO:0007669"/>
    <property type="project" value="TreeGrafter"/>
</dbReference>
<dbReference type="InterPro" id="IPR036388">
    <property type="entry name" value="WH-like_DNA-bd_sf"/>
</dbReference>
<evidence type="ECO:0000313" key="7">
    <source>
        <dbReference type="Proteomes" id="UP000256478"/>
    </source>
</evidence>
<dbReference type="OrthoDB" id="9786526at2"/>
<dbReference type="EMBL" id="QUOU01000001">
    <property type="protein sequence ID" value="REL26207.1"/>
    <property type="molecule type" value="Genomic_DNA"/>
</dbReference>
<evidence type="ECO:0000256" key="2">
    <source>
        <dbReference type="ARBA" id="ARBA00023015"/>
    </source>
</evidence>
<sequence length="324" mass="37028">MDISSRMLLFLEVSERGSFAKVAEHRKIDRSVVSKQVAKLEQELGVRLMNRTTRSFSITGAGHDVLRKAQALKSLLDDTTRVAQNYHQTPRGTLKITCSYSLAKQVLMPVITSFQQRFPQVNVELFTGDKVVDIIADGFDLAIRVGEQKDSSMVARYLARNRLMLLAAPSFIERFGEPKTLEELASLPATCYAGEQIRPDYIDYADEQNQTQRVHLNWQFACNEVELMRDHVLSGASFYLAPAFHMQDDISAGRLVPIMTDLKLLDFTAIYAVYPHRDLPLRARLFFDALKEYIGDKTPIWEQNIPNFEKMYGNPTREEWNNQA</sequence>
<dbReference type="InterPro" id="IPR036390">
    <property type="entry name" value="WH_DNA-bd_sf"/>
</dbReference>
<comment type="caution">
    <text evidence="6">The sequence shown here is derived from an EMBL/GenBank/DDBJ whole genome shotgun (WGS) entry which is preliminary data.</text>
</comment>
<evidence type="ECO:0000259" key="5">
    <source>
        <dbReference type="PROSITE" id="PS50931"/>
    </source>
</evidence>
<dbReference type="InterPro" id="IPR005119">
    <property type="entry name" value="LysR_subst-bd"/>
</dbReference>
<dbReference type="PROSITE" id="PS50931">
    <property type="entry name" value="HTH_LYSR"/>
    <property type="match status" value="1"/>
</dbReference>
<keyword evidence="3" id="KW-0238">DNA-binding</keyword>
<feature type="domain" description="HTH lysR-type" evidence="5">
    <location>
        <begin position="1"/>
        <end position="59"/>
    </location>
</feature>
<dbReference type="Gene3D" id="3.40.190.290">
    <property type="match status" value="1"/>
</dbReference>
<dbReference type="InterPro" id="IPR058163">
    <property type="entry name" value="LysR-type_TF_proteobact-type"/>
</dbReference>
<dbReference type="PANTHER" id="PTHR30537">
    <property type="entry name" value="HTH-TYPE TRANSCRIPTIONAL REGULATOR"/>
    <property type="match status" value="1"/>
</dbReference>
<evidence type="ECO:0000256" key="1">
    <source>
        <dbReference type="ARBA" id="ARBA00009437"/>
    </source>
</evidence>
<dbReference type="PANTHER" id="PTHR30537:SF81">
    <property type="entry name" value="TRANSCRIPTIONAL REGULATOR-RELATED"/>
    <property type="match status" value="1"/>
</dbReference>
<keyword evidence="4" id="KW-0804">Transcription</keyword>
<reference evidence="6 7" key="1">
    <citation type="submission" date="2018-08" db="EMBL/GenBank/DDBJ databases">
        <title>Thalassotalea euphylliae genome.</title>
        <authorList>
            <person name="Summers S."/>
            <person name="Rice S.A."/>
            <person name="Freckelton M.L."/>
            <person name="Nedved B.T."/>
            <person name="Hadfield M.G."/>
        </authorList>
    </citation>
    <scope>NUCLEOTIDE SEQUENCE [LARGE SCALE GENOMIC DNA]</scope>
    <source>
        <strain evidence="6 7">H1</strain>
    </source>
</reference>
<name>A0A3E0TPC8_9GAMM</name>
<proteinExistence type="inferred from homology"/>
<protein>
    <submittedName>
        <fullName evidence="6">LysR family transcriptional regulator</fullName>
    </submittedName>
</protein>
<evidence type="ECO:0000256" key="3">
    <source>
        <dbReference type="ARBA" id="ARBA00023125"/>
    </source>
</evidence>
<evidence type="ECO:0000313" key="6">
    <source>
        <dbReference type="EMBL" id="REL26207.1"/>
    </source>
</evidence>
<gene>
    <name evidence="6" type="ORF">DXX93_06155</name>
</gene>
<dbReference type="InterPro" id="IPR000847">
    <property type="entry name" value="LysR_HTH_N"/>
</dbReference>
<dbReference type="Pfam" id="PF00126">
    <property type="entry name" value="HTH_1"/>
    <property type="match status" value="1"/>
</dbReference>
<accession>A0A3E0TPC8</accession>
<dbReference type="RefSeq" id="WP_116007328.1">
    <property type="nucleotide sequence ID" value="NZ_QUOU01000001.1"/>
</dbReference>
<comment type="similarity">
    <text evidence="1">Belongs to the LysR transcriptional regulatory family.</text>
</comment>
<dbReference type="SUPFAM" id="SSF53850">
    <property type="entry name" value="Periplasmic binding protein-like II"/>
    <property type="match status" value="1"/>
</dbReference>
<dbReference type="AlphaFoldDB" id="A0A3E0TPC8"/>
<dbReference type="GO" id="GO:0003700">
    <property type="term" value="F:DNA-binding transcription factor activity"/>
    <property type="evidence" value="ECO:0007669"/>
    <property type="project" value="InterPro"/>
</dbReference>
<organism evidence="6 7">
    <name type="scientific">Thalassotalea euphylliae</name>
    <dbReference type="NCBI Taxonomy" id="1655234"/>
    <lineage>
        <taxon>Bacteria</taxon>
        <taxon>Pseudomonadati</taxon>
        <taxon>Pseudomonadota</taxon>
        <taxon>Gammaproteobacteria</taxon>
        <taxon>Alteromonadales</taxon>
        <taxon>Colwelliaceae</taxon>
        <taxon>Thalassotalea</taxon>
    </lineage>
</organism>
<dbReference type="Proteomes" id="UP000256478">
    <property type="component" value="Unassembled WGS sequence"/>
</dbReference>
<evidence type="ECO:0000256" key="4">
    <source>
        <dbReference type="ARBA" id="ARBA00023163"/>
    </source>
</evidence>
<dbReference type="CDD" id="cd08422">
    <property type="entry name" value="PBP2_CrgA_like"/>
    <property type="match status" value="1"/>
</dbReference>
<dbReference type="GO" id="GO:0043565">
    <property type="term" value="F:sequence-specific DNA binding"/>
    <property type="evidence" value="ECO:0007669"/>
    <property type="project" value="TreeGrafter"/>
</dbReference>
<keyword evidence="2" id="KW-0805">Transcription regulation</keyword>
<dbReference type="SUPFAM" id="SSF46785">
    <property type="entry name" value="Winged helix' DNA-binding domain"/>
    <property type="match status" value="1"/>
</dbReference>